<keyword evidence="3" id="KW-1015">Disulfide bond</keyword>
<evidence type="ECO:0000313" key="5">
    <source>
        <dbReference type="EMBL" id="BAP61190.1"/>
    </source>
</evidence>
<protein>
    <submittedName>
        <fullName evidence="5">Thioredoxin</fullName>
    </submittedName>
</protein>
<evidence type="ECO:0000256" key="3">
    <source>
        <dbReference type="ARBA" id="ARBA00023157"/>
    </source>
</evidence>
<dbReference type="SUPFAM" id="SSF52833">
    <property type="entry name" value="Thioredoxin-like"/>
    <property type="match status" value="1"/>
</dbReference>
<evidence type="ECO:0000256" key="2">
    <source>
        <dbReference type="ARBA" id="ARBA00022982"/>
    </source>
</evidence>
<dbReference type="EMBL" id="AP011526">
    <property type="protein sequence ID" value="BAP61190.1"/>
    <property type="molecule type" value="Genomic_DNA"/>
</dbReference>
<proteinExistence type="predicted"/>
<dbReference type="PANTHER" id="PTHR45663:SF11">
    <property type="entry name" value="GEO12009P1"/>
    <property type="match status" value="1"/>
</dbReference>
<name>A0A2Z5PEJ9_METMI</name>
<organism evidence="5 6">
    <name type="scientific">Methanococcus maripaludis KA1</name>
    <dbReference type="NCBI Taxonomy" id="637914"/>
    <lineage>
        <taxon>Archaea</taxon>
        <taxon>Methanobacteriati</taxon>
        <taxon>Methanobacteriota</taxon>
        <taxon>Methanomada group</taxon>
        <taxon>Methanococci</taxon>
        <taxon>Methanococcales</taxon>
        <taxon>Methanococcaceae</taxon>
        <taxon>Methanococcus</taxon>
    </lineage>
</organism>
<keyword evidence="2" id="KW-0249">Electron transport</keyword>
<feature type="domain" description="Thioredoxin" evidence="4">
    <location>
        <begin position="30"/>
        <end position="107"/>
    </location>
</feature>
<dbReference type="Gene3D" id="3.40.30.10">
    <property type="entry name" value="Glutaredoxin"/>
    <property type="match status" value="1"/>
</dbReference>
<dbReference type="AlphaFoldDB" id="A0A2Z5PEJ9"/>
<dbReference type="GO" id="GO:0015035">
    <property type="term" value="F:protein-disulfide reductase activity"/>
    <property type="evidence" value="ECO:0007669"/>
    <property type="project" value="TreeGrafter"/>
</dbReference>
<dbReference type="InterPro" id="IPR013766">
    <property type="entry name" value="Thioredoxin_domain"/>
</dbReference>
<dbReference type="InterPro" id="IPR036249">
    <property type="entry name" value="Thioredoxin-like_sf"/>
</dbReference>
<evidence type="ECO:0000313" key="6">
    <source>
        <dbReference type="Proteomes" id="UP000264208"/>
    </source>
</evidence>
<dbReference type="PROSITE" id="PS51257">
    <property type="entry name" value="PROKAR_LIPOPROTEIN"/>
    <property type="match status" value="1"/>
</dbReference>
<keyword evidence="1" id="KW-0813">Transport</keyword>
<dbReference type="RefSeq" id="WP_119720978.1">
    <property type="nucleotide sequence ID" value="NZ_AP011526.1"/>
</dbReference>
<dbReference type="GO" id="GO:0005737">
    <property type="term" value="C:cytoplasm"/>
    <property type="evidence" value="ECO:0007669"/>
    <property type="project" value="TreeGrafter"/>
</dbReference>
<dbReference type="InterPro" id="IPR017937">
    <property type="entry name" value="Thioredoxin_CS"/>
</dbReference>
<evidence type="ECO:0000256" key="1">
    <source>
        <dbReference type="ARBA" id="ARBA00022448"/>
    </source>
</evidence>
<dbReference type="CDD" id="cd02947">
    <property type="entry name" value="TRX_family"/>
    <property type="match status" value="1"/>
</dbReference>
<dbReference type="KEGG" id="mmak:MMKA1_10730"/>
<dbReference type="GeneID" id="37875534"/>
<dbReference type="Pfam" id="PF00085">
    <property type="entry name" value="Thioredoxin"/>
    <property type="match status" value="1"/>
</dbReference>
<evidence type="ECO:0000259" key="4">
    <source>
        <dbReference type="Pfam" id="PF00085"/>
    </source>
</evidence>
<accession>A0A2Z5PEJ9</accession>
<dbReference type="PANTHER" id="PTHR45663">
    <property type="entry name" value="GEO12009P1"/>
    <property type="match status" value="1"/>
</dbReference>
<reference evidence="5 6" key="1">
    <citation type="submission" date="2009-06" db="EMBL/GenBank/DDBJ databases">
        <title>Molecular Evidence for Microbiologically Influenced Corrosion from genome of Methanogen.</title>
        <authorList>
            <person name="Ito N."/>
            <person name="Tsurumaru H."/>
            <person name="Shimizu A."/>
            <person name="Harada T."/>
            <person name="Hosoyama A."/>
            <person name="Horikawa H."/>
            <person name="Wakai S."/>
            <person name="Sasaki K."/>
            <person name="Nishijima K."/>
            <person name="Ataku H."/>
            <person name="Yamazaki J."/>
            <person name="Mise M."/>
            <person name="Yamazaki S."/>
            <person name="Tanikawa S."/>
            <person name="Harayama S."/>
            <person name="Fujita N."/>
        </authorList>
    </citation>
    <scope>NUCLEOTIDE SEQUENCE [LARGE SCALE GENOMIC DNA]</scope>
    <source>
        <strain evidence="6">KA1 ( NBRC 102054)</strain>
    </source>
</reference>
<sequence>MKHFLNFLVVILLIVSAGCISTEKTDLDMNGQTLMIEFYSTTCPACEELSPHIDELEGEGYNISRINVNENGQMAMNYGINLVPTVVFIKDGEEVDRVIGNQPELIKSKAEEYFK</sequence>
<dbReference type="PROSITE" id="PS00194">
    <property type="entry name" value="THIOREDOXIN_1"/>
    <property type="match status" value="1"/>
</dbReference>
<gene>
    <name evidence="5" type="primary">trxA</name>
    <name evidence="5" type="ORF">MMKA1_10730</name>
</gene>
<dbReference type="Proteomes" id="UP000264208">
    <property type="component" value="Chromosome"/>
</dbReference>